<dbReference type="EMBL" id="VLKH01000002">
    <property type="protein sequence ID" value="TWH82333.1"/>
    <property type="molecule type" value="Genomic_DNA"/>
</dbReference>
<dbReference type="InterPro" id="IPR003728">
    <property type="entry name" value="Ribosome_maturation_RimP"/>
</dbReference>
<dbReference type="PANTHER" id="PTHR33867:SF1">
    <property type="entry name" value="RIBOSOME MATURATION FACTOR RIMP"/>
    <property type="match status" value="1"/>
</dbReference>
<keyword evidence="7" id="KW-1185">Reference proteome</keyword>
<evidence type="ECO:0000259" key="5">
    <source>
        <dbReference type="Pfam" id="PF17384"/>
    </source>
</evidence>
<accession>A0A562JH69</accession>
<comment type="caution">
    <text evidence="6">The sequence shown here is derived from an EMBL/GenBank/DDBJ whole genome shotgun (WGS) entry which is preliminary data.</text>
</comment>
<gene>
    <name evidence="3" type="primary">rimP</name>
    <name evidence="6" type="ORF">LY60_00631</name>
</gene>
<dbReference type="Gene3D" id="3.30.300.70">
    <property type="entry name" value="RimP-like superfamily, N-terminal"/>
    <property type="match status" value="1"/>
</dbReference>
<evidence type="ECO:0000313" key="6">
    <source>
        <dbReference type="EMBL" id="TWH82333.1"/>
    </source>
</evidence>
<dbReference type="InterPro" id="IPR036847">
    <property type="entry name" value="RimP_C_sf"/>
</dbReference>
<feature type="domain" description="Ribosome maturation factor RimP C-terminal" evidence="5">
    <location>
        <begin position="89"/>
        <end position="152"/>
    </location>
</feature>
<dbReference type="GO" id="GO:0006412">
    <property type="term" value="P:translation"/>
    <property type="evidence" value="ECO:0007669"/>
    <property type="project" value="TreeGrafter"/>
</dbReference>
<dbReference type="Gene3D" id="2.30.30.180">
    <property type="entry name" value="Ribosome maturation factor RimP, C-terminal domain"/>
    <property type="match status" value="1"/>
</dbReference>
<dbReference type="InterPro" id="IPR028989">
    <property type="entry name" value="RimP_N"/>
</dbReference>
<comment type="subcellular location">
    <subcellularLocation>
        <location evidence="3">Cytoplasm</location>
    </subcellularLocation>
</comment>
<dbReference type="SUPFAM" id="SSF75420">
    <property type="entry name" value="YhbC-like, N-terminal domain"/>
    <property type="match status" value="1"/>
</dbReference>
<evidence type="ECO:0000256" key="3">
    <source>
        <dbReference type="HAMAP-Rule" id="MF_01077"/>
    </source>
</evidence>
<evidence type="ECO:0000256" key="2">
    <source>
        <dbReference type="ARBA" id="ARBA00022517"/>
    </source>
</evidence>
<dbReference type="RefSeq" id="WP_019226976.1">
    <property type="nucleotide sequence ID" value="NZ_VLKH01000002.1"/>
</dbReference>
<feature type="domain" description="Ribosome maturation factor RimP N-terminal" evidence="4">
    <location>
        <begin position="13"/>
        <end position="85"/>
    </location>
</feature>
<dbReference type="SUPFAM" id="SSF74942">
    <property type="entry name" value="YhbC-like, C-terminal domain"/>
    <property type="match status" value="1"/>
</dbReference>
<keyword evidence="1 3" id="KW-0963">Cytoplasm</keyword>
<dbReference type="Pfam" id="PF02576">
    <property type="entry name" value="RimP_N"/>
    <property type="match status" value="1"/>
</dbReference>
<dbReference type="Pfam" id="PF17384">
    <property type="entry name" value="DUF150_C"/>
    <property type="match status" value="1"/>
</dbReference>
<proteinExistence type="inferred from homology"/>
<comment type="function">
    <text evidence="3">Required for maturation of 30S ribosomal subunits.</text>
</comment>
<organism evidence="6 7">
    <name type="scientific">Sedimentibacter saalensis</name>
    <dbReference type="NCBI Taxonomy" id="130788"/>
    <lineage>
        <taxon>Bacteria</taxon>
        <taxon>Bacillati</taxon>
        <taxon>Bacillota</taxon>
        <taxon>Tissierellia</taxon>
        <taxon>Sedimentibacter</taxon>
    </lineage>
</organism>
<dbReference type="OrthoDB" id="9805006at2"/>
<dbReference type="PANTHER" id="PTHR33867">
    <property type="entry name" value="RIBOSOME MATURATION FACTOR RIMP"/>
    <property type="match status" value="1"/>
</dbReference>
<dbReference type="InterPro" id="IPR035956">
    <property type="entry name" value="RimP_N_sf"/>
</dbReference>
<sequence>MNKKSIESSVQDLVEDIIRSSEIELVDIEYVKEGPFKYLRVYLDKAEGITVDDCADVSRALNKKLDEVDLIKEQYFLEVSSPGVERPFKTDADYQKNIGNFVEVKFYKPIDGRKSVEGILSEKQDNQVIIQAGEEQIKIEVKDISKINRVLEDF</sequence>
<dbReference type="HAMAP" id="MF_01077">
    <property type="entry name" value="RimP"/>
    <property type="match status" value="1"/>
</dbReference>
<dbReference type="GO" id="GO:0000028">
    <property type="term" value="P:ribosomal small subunit assembly"/>
    <property type="evidence" value="ECO:0007669"/>
    <property type="project" value="TreeGrafter"/>
</dbReference>
<dbReference type="InterPro" id="IPR028998">
    <property type="entry name" value="RimP_C"/>
</dbReference>
<keyword evidence="2 3" id="KW-0690">Ribosome biogenesis</keyword>
<name>A0A562JH69_9FIRM</name>
<evidence type="ECO:0000259" key="4">
    <source>
        <dbReference type="Pfam" id="PF02576"/>
    </source>
</evidence>
<evidence type="ECO:0000256" key="1">
    <source>
        <dbReference type="ARBA" id="ARBA00022490"/>
    </source>
</evidence>
<protein>
    <recommendedName>
        <fullName evidence="3">Ribosome maturation factor RimP</fullName>
    </recommendedName>
</protein>
<dbReference type="AlphaFoldDB" id="A0A562JH69"/>
<dbReference type="FunFam" id="3.30.300.70:FF:000001">
    <property type="entry name" value="Ribosome maturation factor RimP"/>
    <property type="match status" value="1"/>
</dbReference>
<evidence type="ECO:0000313" key="7">
    <source>
        <dbReference type="Proteomes" id="UP000315343"/>
    </source>
</evidence>
<dbReference type="Proteomes" id="UP000315343">
    <property type="component" value="Unassembled WGS sequence"/>
</dbReference>
<dbReference type="CDD" id="cd01734">
    <property type="entry name" value="YlxS_C"/>
    <property type="match status" value="1"/>
</dbReference>
<dbReference type="GO" id="GO:0005829">
    <property type="term" value="C:cytosol"/>
    <property type="evidence" value="ECO:0007669"/>
    <property type="project" value="TreeGrafter"/>
</dbReference>
<comment type="similarity">
    <text evidence="3">Belongs to the RimP family.</text>
</comment>
<reference evidence="6 7" key="1">
    <citation type="submission" date="2019-07" db="EMBL/GenBank/DDBJ databases">
        <title>Genomic Encyclopedia of Type Strains, Phase I: the one thousand microbial genomes (KMG-I) project.</title>
        <authorList>
            <person name="Kyrpides N."/>
        </authorList>
    </citation>
    <scope>NUCLEOTIDE SEQUENCE [LARGE SCALE GENOMIC DNA]</scope>
    <source>
        <strain evidence="6 7">DSM 13558</strain>
    </source>
</reference>